<proteinExistence type="predicted"/>
<dbReference type="AlphaFoldDB" id="A0A0C9UJ13"/>
<gene>
    <name evidence="1" type="ORF">M422DRAFT_37172</name>
</gene>
<accession>A0A0C9UJ13</accession>
<evidence type="ECO:0000313" key="1">
    <source>
        <dbReference type="EMBL" id="KIJ28887.1"/>
    </source>
</evidence>
<reference evidence="1 2" key="1">
    <citation type="submission" date="2014-06" db="EMBL/GenBank/DDBJ databases">
        <title>Evolutionary Origins and Diversification of the Mycorrhizal Mutualists.</title>
        <authorList>
            <consortium name="DOE Joint Genome Institute"/>
            <consortium name="Mycorrhizal Genomics Consortium"/>
            <person name="Kohler A."/>
            <person name="Kuo A."/>
            <person name="Nagy L.G."/>
            <person name="Floudas D."/>
            <person name="Copeland A."/>
            <person name="Barry K.W."/>
            <person name="Cichocki N."/>
            <person name="Veneault-Fourrey C."/>
            <person name="LaButti K."/>
            <person name="Lindquist E.A."/>
            <person name="Lipzen A."/>
            <person name="Lundell T."/>
            <person name="Morin E."/>
            <person name="Murat C."/>
            <person name="Riley R."/>
            <person name="Ohm R."/>
            <person name="Sun H."/>
            <person name="Tunlid A."/>
            <person name="Henrissat B."/>
            <person name="Grigoriev I.V."/>
            <person name="Hibbett D.S."/>
            <person name="Martin F."/>
        </authorList>
    </citation>
    <scope>NUCLEOTIDE SEQUENCE [LARGE SCALE GENOMIC DNA]</scope>
    <source>
        <strain evidence="1 2">SS14</strain>
    </source>
</reference>
<protein>
    <submittedName>
        <fullName evidence="1">Uncharacterized protein</fullName>
    </submittedName>
</protein>
<organism evidence="1 2">
    <name type="scientific">Sphaerobolus stellatus (strain SS14)</name>
    <dbReference type="NCBI Taxonomy" id="990650"/>
    <lineage>
        <taxon>Eukaryota</taxon>
        <taxon>Fungi</taxon>
        <taxon>Dikarya</taxon>
        <taxon>Basidiomycota</taxon>
        <taxon>Agaricomycotina</taxon>
        <taxon>Agaricomycetes</taxon>
        <taxon>Phallomycetidae</taxon>
        <taxon>Geastrales</taxon>
        <taxon>Sphaerobolaceae</taxon>
        <taxon>Sphaerobolus</taxon>
    </lineage>
</organism>
<name>A0A0C9UJ13_SPHS4</name>
<sequence>MGVSNQYHLYLLVNILGLVSISRRPEKCDQLFSITDDQLPTAPLDSVQDYPGSHRLLALRPTGSSVEG</sequence>
<keyword evidence="2" id="KW-1185">Reference proteome</keyword>
<dbReference type="EMBL" id="KN837295">
    <property type="protein sequence ID" value="KIJ28887.1"/>
    <property type="molecule type" value="Genomic_DNA"/>
</dbReference>
<dbReference type="HOGENOM" id="CLU_204794_0_0_1"/>
<dbReference type="Proteomes" id="UP000054279">
    <property type="component" value="Unassembled WGS sequence"/>
</dbReference>
<evidence type="ECO:0000313" key="2">
    <source>
        <dbReference type="Proteomes" id="UP000054279"/>
    </source>
</evidence>